<protein>
    <submittedName>
        <fullName evidence="2">Putative ovule protein</fullName>
    </submittedName>
</protein>
<feature type="transmembrane region" description="Helical" evidence="1">
    <location>
        <begin position="6"/>
        <end position="28"/>
    </location>
</feature>
<evidence type="ECO:0000256" key="1">
    <source>
        <dbReference type="SAM" id="Phobius"/>
    </source>
</evidence>
<accession>A0A0V0GV88</accession>
<reference evidence="2" key="1">
    <citation type="submission" date="2015-12" db="EMBL/GenBank/DDBJ databases">
        <title>Gene expression during late stages of embryo sac development: a critical building block for successful pollen-pistil interactions.</title>
        <authorList>
            <person name="Liu Y."/>
            <person name="Joly V."/>
            <person name="Sabar M."/>
            <person name="Matton D.P."/>
        </authorList>
    </citation>
    <scope>NUCLEOTIDE SEQUENCE</scope>
</reference>
<evidence type="ECO:0000313" key="2">
    <source>
        <dbReference type="EMBL" id="JAP11687.1"/>
    </source>
</evidence>
<name>A0A0V0GV88_SOLCH</name>
<keyword evidence="1" id="KW-0472">Membrane</keyword>
<keyword evidence="1" id="KW-1133">Transmembrane helix</keyword>
<keyword evidence="1" id="KW-0812">Transmembrane</keyword>
<sequence>MYLHEKVHFFLFVGNTCFNFVILAKHYLNRAKKRKFQLSFVNLGPEKEQKYVVETNNVCIRKRIKDTLCIVY</sequence>
<dbReference type="EMBL" id="GEDG01030890">
    <property type="protein sequence ID" value="JAP11687.1"/>
    <property type="molecule type" value="Transcribed_RNA"/>
</dbReference>
<proteinExistence type="predicted"/>
<organism evidence="2">
    <name type="scientific">Solanum chacoense</name>
    <name type="common">Chaco potato</name>
    <dbReference type="NCBI Taxonomy" id="4108"/>
    <lineage>
        <taxon>Eukaryota</taxon>
        <taxon>Viridiplantae</taxon>
        <taxon>Streptophyta</taxon>
        <taxon>Embryophyta</taxon>
        <taxon>Tracheophyta</taxon>
        <taxon>Spermatophyta</taxon>
        <taxon>Magnoliopsida</taxon>
        <taxon>eudicotyledons</taxon>
        <taxon>Gunneridae</taxon>
        <taxon>Pentapetalae</taxon>
        <taxon>asterids</taxon>
        <taxon>lamiids</taxon>
        <taxon>Solanales</taxon>
        <taxon>Solanaceae</taxon>
        <taxon>Solanoideae</taxon>
        <taxon>Solaneae</taxon>
        <taxon>Solanum</taxon>
    </lineage>
</organism>
<dbReference type="AlphaFoldDB" id="A0A0V0GV88"/>